<evidence type="ECO:0000313" key="8">
    <source>
        <dbReference type="Proteomes" id="UP000606991"/>
    </source>
</evidence>
<feature type="transmembrane region" description="Helical" evidence="5">
    <location>
        <begin position="123"/>
        <end position="145"/>
    </location>
</feature>
<comment type="caution">
    <text evidence="7">The sequence shown here is derived from an EMBL/GenBank/DDBJ whole genome shotgun (WGS) entry which is preliminary data.</text>
</comment>
<protein>
    <recommendedName>
        <fullName evidence="6">Yip1 domain-containing protein</fullName>
    </recommendedName>
</protein>
<evidence type="ECO:0000259" key="6">
    <source>
        <dbReference type="Pfam" id="PF04893"/>
    </source>
</evidence>
<dbReference type="Proteomes" id="UP000606991">
    <property type="component" value="Unassembled WGS sequence"/>
</dbReference>
<evidence type="ECO:0000313" key="7">
    <source>
        <dbReference type="EMBL" id="MBJ7593511.1"/>
    </source>
</evidence>
<evidence type="ECO:0000256" key="4">
    <source>
        <dbReference type="ARBA" id="ARBA00023136"/>
    </source>
</evidence>
<evidence type="ECO:0000256" key="5">
    <source>
        <dbReference type="SAM" id="Phobius"/>
    </source>
</evidence>
<feature type="transmembrane region" description="Helical" evidence="5">
    <location>
        <begin position="157"/>
        <end position="182"/>
    </location>
</feature>
<keyword evidence="3 5" id="KW-1133">Transmembrane helix</keyword>
<accession>A0A934N2D3</accession>
<organism evidence="7 8">
    <name type="scientific">Candidatus Aeolococcus gillhamiae</name>
    <dbReference type="NCBI Taxonomy" id="3127015"/>
    <lineage>
        <taxon>Bacteria</taxon>
        <taxon>Bacillati</taxon>
        <taxon>Candidatus Dormiibacterota</taxon>
        <taxon>Candidatus Dormibacteria</taxon>
        <taxon>Candidatus Aeolococcales</taxon>
        <taxon>Candidatus Aeolococcaceae</taxon>
        <taxon>Candidatus Aeolococcus</taxon>
    </lineage>
</organism>
<keyword evidence="2 5" id="KW-0812">Transmembrane</keyword>
<evidence type="ECO:0000256" key="3">
    <source>
        <dbReference type="ARBA" id="ARBA00022989"/>
    </source>
</evidence>
<feature type="domain" description="Yip1" evidence="6">
    <location>
        <begin position="7"/>
        <end position="174"/>
    </location>
</feature>
<feature type="transmembrane region" description="Helical" evidence="5">
    <location>
        <begin position="21"/>
        <end position="46"/>
    </location>
</feature>
<dbReference type="GO" id="GO:0016020">
    <property type="term" value="C:membrane"/>
    <property type="evidence" value="ECO:0007669"/>
    <property type="project" value="UniProtKB-SubCell"/>
</dbReference>
<name>A0A934N2D3_9BACT</name>
<gene>
    <name evidence="7" type="ORF">JF886_01400</name>
</gene>
<evidence type="ECO:0000256" key="2">
    <source>
        <dbReference type="ARBA" id="ARBA00022692"/>
    </source>
</evidence>
<dbReference type="EMBL" id="JAEKNS010000021">
    <property type="protein sequence ID" value="MBJ7593511.1"/>
    <property type="molecule type" value="Genomic_DNA"/>
</dbReference>
<feature type="transmembrane region" description="Helical" evidence="5">
    <location>
        <begin position="52"/>
        <end position="78"/>
    </location>
</feature>
<keyword evidence="4 5" id="KW-0472">Membrane</keyword>
<dbReference type="RefSeq" id="WP_337308863.1">
    <property type="nucleotide sequence ID" value="NZ_JAEKNS010000021.1"/>
</dbReference>
<evidence type="ECO:0000256" key="1">
    <source>
        <dbReference type="ARBA" id="ARBA00004141"/>
    </source>
</evidence>
<feature type="transmembrane region" description="Helical" evidence="5">
    <location>
        <begin position="90"/>
        <end position="111"/>
    </location>
</feature>
<dbReference type="AlphaFoldDB" id="A0A934N2D3"/>
<proteinExistence type="predicted"/>
<reference evidence="7 8" key="1">
    <citation type="submission" date="2020-10" db="EMBL/GenBank/DDBJ databases">
        <title>Ca. Dormibacterota MAGs.</title>
        <authorList>
            <person name="Montgomery K."/>
        </authorList>
    </citation>
    <scope>NUCLEOTIDE SEQUENCE [LARGE SCALE GENOMIC DNA]</scope>
    <source>
        <strain evidence="7">SC8812_S17_18</strain>
    </source>
</reference>
<dbReference type="Pfam" id="PF04893">
    <property type="entry name" value="Yip1"/>
    <property type="match status" value="1"/>
</dbReference>
<dbReference type="InterPro" id="IPR006977">
    <property type="entry name" value="Yip1_dom"/>
</dbReference>
<sequence length="188" mass="18635">MIALPVIHPRRALSAAAARPSGAAGATAVVITGVLSLGLELSAAVVGNGGSAAVILSIAVPVMLVVFWLASGLLVSAGARLMGRAPQRRALLAVSGLTFPVLVLYAAIALVQAASLHWGGDALSIGVGLLAFPVVCWFVALNAVAVRAVYDLPALSAVAIALIPYAALSGALLLLVVVLSALHAAGVV</sequence>
<comment type="subcellular location">
    <subcellularLocation>
        <location evidence="1">Membrane</location>
        <topology evidence="1">Multi-pass membrane protein</topology>
    </subcellularLocation>
</comment>